<dbReference type="Pfam" id="PF05685">
    <property type="entry name" value="Uma2"/>
    <property type="match status" value="1"/>
</dbReference>
<keyword evidence="3" id="KW-1185">Reference proteome</keyword>
<dbReference type="CDD" id="cd06260">
    <property type="entry name" value="DUF820-like"/>
    <property type="match status" value="1"/>
</dbReference>
<evidence type="ECO:0000313" key="2">
    <source>
        <dbReference type="EMBL" id="MDA2807831.1"/>
    </source>
</evidence>
<dbReference type="GO" id="GO:0004519">
    <property type="term" value="F:endonuclease activity"/>
    <property type="evidence" value="ECO:0007669"/>
    <property type="project" value="UniProtKB-KW"/>
</dbReference>
<feature type="domain" description="Putative restriction endonuclease" evidence="1">
    <location>
        <begin position="18"/>
        <end position="168"/>
    </location>
</feature>
<reference evidence="2" key="1">
    <citation type="submission" date="2023-01" db="EMBL/GenBank/DDBJ databases">
        <title>Draft genome sequence of Nocardiopsis sp. LSu2-4 isolated from halophytes.</title>
        <authorList>
            <person name="Duangmal K."/>
            <person name="Chantavorakit T."/>
        </authorList>
    </citation>
    <scope>NUCLEOTIDE SEQUENCE</scope>
    <source>
        <strain evidence="2">LSu2-4</strain>
    </source>
</reference>
<dbReference type="InterPro" id="IPR008538">
    <property type="entry name" value="Uma2"/>
</dbReference>
<gene>
    <name evidence="2" type="ORF">O4U47_25195</name>
</gene>
<comment type="caution">
    <text evidence="2">The sequence shown here is derived from an EMBL/GenBank/DDBJ whole genome shotgun (WGS) entry which is preliminary data.</text>
</comment>
<dbReference type="Gene3D" id="3.90.1570.10">
    <property type="entry name" value="tt1808, chain A"/>
    <property type="match status" value="1"/>
</dbReference>
<proteinExistence type="predicted"/>
<dbReference type="EMBL" id="JAQFWP010000064">
    <property type="protein sequence ID" value="MDA2807831.1"/>
    <property type="molecule type" value="Genomic_DNA"/>
</dbReference>
<organism evidence="2 3">
    <name type="scientific">Nocardiopsis suaedae</name>
    <dbReference type="NCBI Taxonomy" id="3018444"/>
    <lineage>
        <taxon>Bacteria</taxon>
        <taxon>Bacillati</taxon>
        <taxon>Actinomycetota</taxon>
        <taxon>Actinomycetes</taxon>
        <taxon>Streptosporangiales</taxon>
        <taxon>Nocardiopsidaceae</taxon>
        <taxon>Nocardiopsis</taxon>
    </lineage>
</organism>
<protein>
    <submittedName>
        <fullName evidence="2">Uma2 family endonuclease</fullName>
    </submittedName>
</protein>
<sequence>MTVSDELRGQSKVAGLLDQHEVRYEIINGEIIISPSPSQLHQEIQLDILLQSRHNGYPATMDASVRFPGCDDELRPDVAVFEEGTRLPASGMRPGDKVLLVAEVVSPSSRITDEVSKKDLYAQLGVPCYLIVRQSGDLWTLYSAPEQEEYTEIAEGPMGDFVGVPSLPWAVRTRSLERYM</sequence>
<dbReference type="RefSeq" id="WP_270680453.1">
    <property type="nucleotide sequence ID" value="NZ_JAQFWP010000064.1"/>
</dbReference>
<keyword evidence="2" id="KW-0255">Endonuclease</keyword>
<evidence type="ECO:0000313" key="3">
    <source>
        <dbReference type="Proteomes" id="UP001165685"/>
    </source>
</evidence>
<keyword evidence="2" id="KW-0378">Hydrolase</keyword>
<dbReference type="SUPFAM" id="SSF52980">
    <property type="entry name" value="Restriction endonuclease-like"/>
    <property type="match status" value="1"/>
</dbReference>
<dbReference type="Proteomes" id="UP001165685">
    <property type="component" value="Unassembled WGS sequence"/>
</dbReference>
<dbReference type="InterPro" id="IPR012296">
    <property type="entry name" value="Nuclease_put_TT1808"/>
</dbReference>
<dbReference type="InterPro" id="IPR011335">
    <property type="entry name" value="Restrct_endonuc-II-like"/>
</dbReference>
<dbReference type="PANTHER" id="PTHR35400:SF3">
    <property type="entry name" value="SLL1072 PROTEIN"/>
    <property type="match status" value="1"/>
</dbReference>
<name>A0ABT4TTS0_9ACTN</name>
<accession>A0ABT4TTS0</accession>
<evidence type="ECO:0000259" key="1">
    <source>
        <dbReference type="Pfam" id="PF05685"/>
    </source>
</evidence>
<keyword evidence="2" id="KW-0540">Nuclease</keyword>
<dbReference type="PANTHER" id="PTHR35400">
    <property type="entry name" value="SLR1083 PROTEIN"/>
    <property type="match status" value="1"/>
</dbReference>